<dbReference type="InterPro" id="IPR000608">
    <property type="entry name" value="UBC"/>
</dbReference>
<keyword evidence="3 7" id="KW-0547">Nucleotide-binding</keyword>
<comment type="similarity">
    <text evidence="7">Belongs to the ubiquitin-conjugating enzyme family.</text>
</comment>
<name>A0A7S3JPS1_9STRA</name>
<organism evidence="9">
    <name type="scientific">Aureoumbra lagunensis</name>
    <dbReference type="NCBI Taxonomy" id="44058"/>
    <lineage>
        <taxon>Eukaryota</taxon>
        <taxon>Sar</taxon>
        <taxon>Stramenopiles</taxon>
        <taxon>Ochrophyta</taxon>
        <taxon>Pelagophyceae</taxon>
        <taxon>Pelagomonadales</taxon>
        <taxon>Aureoumbra</taxon>
    </lineage>
</organism>
<protein>
    <recommendedName>
        <fullName evidence="1">E2 ubiquitin-conjugating enzyme</fullName>
        <ecNumber evidence="1">2.3.2.23</ecNumber>
    </recommendedName>
</protein>
<dbReference type="EMBL" id="HBIJ01000133">
    <property type="protein sequence ID" value="CAE0359374.1"/>
    <property type="molecule type" value="Transcribed_RNA"/>
</dbReference>
<reference evidence="9" key="1">
    <citation type="submission" date="2021-01" db="EMBL/GenBank/DDBJ databases">
        <authorList>
            <person name="Corre E."/>
            <person name="Pelletier E."/>
            <person name="Niang G."/>
            <person name="Scheremetjew M."/>
            <person name="Finn R."/>
            <person name="Kale V."/>
            <person name="Holt S."/>
            <person name="Cochrane G."/>
            <person name="Meng A."/>
            <person name="Brown T."/>
            <person name="Cohen L."/>
        </authorList>
    </citation>
    <scope>NUCLEOTIDE SEQUENCE</scope>
    <source>
        <strain evidence="9">CCMP1510</strain>
    </source>
</reference>
<dbReference type="InterPro" id="IPR023313">
    <property type="entry name" value="UBQ-conjugating_AS"/>
</dbReference>
<dbReference type="AlphaFoldDB" id="A0A7S3JPS1"/>
<feature type="domain" description="UBC core" evidence="8">
    <location>
        <begin position="5"/>
        <end position="166"/>
    </location>
</feature>
<keyword evidence="5 7" id="KW-0067">ATP-binding</keyword>
<gene>
    <name evidence="9" type="ORF">ALAG00032_LOCUS102</name>
</gene>
<dbReference type="CDD" id="cd23795">
    <property type="entry name" value="UBCc_UBE2G1"/>
    <property type="match status" value="1"/>
</dbReference>
<dbReference type="PROSITE" id="PS50127">
    <property type="entry name" value="UBC_2"/>
    <property type="match status" value="1"/>
</dbReference>
<dbReference type="GO" id="GO:0005524">
    <property type="term" value="F:ATP binding"/>
    <property type="evidence" value="ECO:0007669"/>
    <property type="project" value="UniProtKB-UniRule"/>
</dbReference>
<accession>A0A7S3JPS1</accession>
<evidence type="ECO:0000256" key="2">
    <source>
        <dbReference type="ARBA" id="ARBA00022679"/>
    </source>
</evidence>
<sequence length="169" mass="19268">MAEEYGLTLLKRQLSEMSRNPPEGISVGLFDESNIYEWQIMLVGPPETLFEGGFFKAKLEFPTSFPNQPPTMTFITKMWHPNIYPDGRVCISILHSPGDDPTNEQETADLRWRPVLGVESILISVISMLSDPNDSSPANIDAAVMWRERPDEFKKRVRAIVRKSQDELE</sequence>
<evidence type="ECO:0000256" key="5">
    <source>
        <dbReference type="ARBA" id="ARBA00022840"/>
    </source>
</evidence>
<dbReference type="InterPro" id="IPR050113">
    <property type="entry name" value="Ub_conjugating_enzyme"/>
</dbReference>
<evidence type="ECO:0000313" key="9">
    <source>
        <dbReference type="EMBL" id="CAE0359374.1"/>
    </source>
</evidence>
<dbReference type="PANTHER" id="PTHR24067">
    <property type="entry name" value="UBIQUITIN-CONJUGATING ENZYME E2"/>
    <property type="match status" value="1"/>
</dbReference>
<evidence type="ECO:0000256" key="6">
    <source>
        <dbReference type="PROSITE-ProRule" id="PRU10133"/>
    </source>
</evidence>
<evidence type="ECO:0000256" key="1">
    <source>
        <dbReference type="ARBA" id="ARBA00012486"/>
    </source>
</evidence>
<evidence type="ECO:0000259" key="8">
    <source>
        <dbReference type="PROSITE" id="PS50127"/>
    </source>
</evidence>
<dbReference type="GO" id="GO:0061631">
    <property type="term" value="F:ubiquitin conjugating enzyme activity"/>
    <property type="evidence" value="ECO:0007669"/>
    <property type="project" value="UniProtKB-EC"/>
</dbReference>
<dbReference type="FunFam" id="3.10.110.10:FF:000025">
    <property type="entry name" value="ubiquitin-conjugating enzyme E2 7"/>
    <property type="match status" value="1"/>
</dbReference>
<keyword evidence="4 7" id="KW-0833">Ubl conjugation pathway</keyword>
<dbReference type="EC" id="2.3.2.23" evidence="1"/>
<feature type="active site" description="Glycyl thioester intermediate" evidence="6">
    <location>
        <position position="90"/>
    </location>
</feature>
<dbReference type="InterPro" id="IPR016135">
    <property type="entry name" value="UBQ-conjugating_enzyme/RWD"/>
</dbReference>
<evidence type="ECO:0000256" key="4">
    <source>
        <dbReference type="ARBA" id="ARBA00022786"/>
    </source>
</evidence>
<dbReference type="SMART" id="SM00212">
    <property type="entry name" value="UBCc"/>
    <property type="match status" value="1"/>
</dbReference>
<dbReference type="Pfam" id="PF00179">
    <property type="entry name" value="UQ_con"/>
    <property type="match status" value="1"/>
</dbReference>
<evidence type="ECO:0000256" key="3">
    <source>
        <dbReference type="ARBA" id="ARBA00022741"/>
    </source>
</evidence>
<proteinExistence type="inferred from homology"/>
<dbReference type="Gene3D" id="3.10.110.10">
    <property type="entry name" value="Ubiquitin Conjugating Enzyme"/>
    <property type="match status" value="1"/>
</dbReference>
<dbReference type="SUPFAM" id="SSF54495">
    <property type="entry name" value="UBC-like"/>
    <property type="match status" value="1"/>
</dbReference>
<keyword evidence="2" id="KW-0808">Transferase</keyword>
<dbReference type="PROSITE" id="PS00183">
    <property type="entry name" value="UBC_1"/>
    <property type="match status" value="1"/>
</dbReference>
<evidence type="ECO:0000256" key="7">
    <source>
        <dbReference type="RuleBase" id="RU362109"/>
    </source>
</evidence>